<reference evidence="2" key="1">
    <citation type="submission" date="2017-01" db="EMBL/GenBank/DDBJ databases">
        <title>Genome Analysis of Deinococcus marmoris KOPRI26562.</title>
        <authorList>
            <person name="Kim J.H."/>
            <person name="Oh H.-M."/>
        </authorList>
    </citation>
    <scope>NUCLEOTIDE SEQUENCE [LARGE SCALE GENOMIC DNA]</scope>
    <source>
        <strain evidence="2">PAMC 26633</strain>
    </source>
</reference>
<dbReference type="Pfam" id="PF12087">
    <property type="entry name" value="DUF3564"/>
    <property type="match status" value="1"/>
</dbReference>
<evidence type="ECO:0008006" key="3">
    <source>
        <dbReference type="Google" id="ProtNLM"/>
    </source>
</evidence>
<gene>
    <name evidence="1" type="ORF">BSU04_43295</name>
</gene>
<accession>A0A226WM35</accession>
<comment type="caution">
    <text evidence="1">The sequence shown here is derived from an EMBL/GenBank/DDBJ whole genome shotgun (WGS) entry which is preliminary data.</text>
</comment>
<protein>
    <recommendedName>
        <fullName evidence="3">DUF3564 family protein</fullName>
    </recommendedName>
</protein>
<dbReference type="AlphaFoldDB" id="A0A226WM35"/>
<dbReference type="OrthoDB" id="9130024at2"/>
<name>A0A226WM35_CABSO</name>
<evidence type="ECO:0000313" key="1">
    <source>
        <dbReference type="EMBL" id="OXC72173.1"/>
    </source>
</evidence>
<dbReference type="InterPro" id="IPR021947">
    <property type="entry name" value="DUF3564"/>
</dbReference>
<sequence>MRITIKLDQRADPDAFAVLWLDLESRHWSREMHSGVDIPSGGLMRTAPGGTLICDPDSPHPLCALTELDLEDRARLIEGQSGHVSWHCESNLGVRLDRWHVQCIDSESTEAENEVFDE</sequence>
<organism evidence="1 2">
    <name type="scientific">Caballeronia sordidicola</name>
    <name type="common">Burkholderia sordidicola</name>
    <dbReference type="NCBI Taxonomy" id="196367"/>
    <lineage>
        <taxon>Bacteria</taxon>
        <taxon>Pseudomonadati</taxon>
        <taxon>Pseudomonadota</taxon>
        <taxon>Betaproteobacteria</taxon>
        <taxon>Burkholderiales</taxon>
        <taxon>Burkholderiaceae</taxon>
        <taxon>Caballeronia</taxon>
    </lineage>
</organism>
<dbReference type="Proteomes" id="UP000214720">
    <property type="component" value="Unassembled WGS sequence"/>
</dbReference>
<proteinExistence type="predicted"/>
<dbReference type="EMBL" id="MTHB01000280">
    <property type="protein sequence ID" value="OXC72173.1"/>
    <property type="molecule type" value="Genomic_DNA"/>
</dbReference>
<evidence type="ECO:0000313" key="2">
    <source>
        <dbReference type="Proteomes" id="UP000214720"/>
    </source>
</evidence>
<dbReference type="RefSeq" id="WP_089165974.1">
    <property type="nucleotide sequence ID" value="NZ_MTHB01000280.1"/>
</dbReference>